<organism evidence="2 3">
    <name type="scientific">Meganyctiphanes norvegica</name>
    <name type="common">Northern krill</name>
    <name type="synonym">Thysanopoda norvegica</name>
    <dbReference type="NCBI Taxonomy" id="48144"/>
    <lineage>
        <taxon>Eukaryota</taxon>
        <taxon>Metazoa</taxon>
        <taxon>Ecdysozoa</taxon>
        <taxon>Arthropoda</taxon>
        <taxon>Crustacea</taxon>
        <taxon>Multicrustacea</taxon>
        <taxon>Malacostraca</taxon>
        <taxon>Eumalacostraca</taxon>
        <taxon>Eucarida</taxon>
        <taxon>Euphausiacea</taxon>
        <taxon>Euphausiidae</taxon>
        <taxon>Meganyctiphanes</taxon>
    </lineage>
</organism>
<accession>A0AAV2Q809</accession>
<dbReference type="SUPFAM" id="SSF100895">
    <property type="entry name" value="Kazal-type serine protease inhibitors"/>
    <property type="match status" value="1"/>
</dbReference>
<dbReference type="Gene3D" id="3.30.60.30">
    <property type="match status" value="1"/>
</dbReference>
<proteinExistence type="predicted"/>
<dbReference type="CDD" id="cd00104">
    <property type="entry name" value="KAZAL_FS"/>
    <property type="match status" value="1"/>
</dbReference>
<dbReference type="Proteomes" id="UP001497623">
    <property type="component" value="Unassembled WGS sequence"/>
</dbReference>
<protein>
    <recommendedName>
        <fullName evidence="1">Kazal-like domain-containing protein</fullName>
    </recommendedName>
</protein>
<dbReference type="PROSITE" id="PS51465">
    <property type="entry name" value="KAZAL_2"/>
    <property type="match status" value="1"/>
</dbReference>
<comment type="caution">
    <text evidence="2">The sequence shown here is derived from an EMBL/GenBank/DDBJ whole genome shotgun (WGS) entry which is preliminary data.</text>
</comment>
<reference evidence="2 3" key="1">
    <citation type="submission" date="2024-05" db="EMBL/GenBank/DDBJ databases">
        <authorList>
            <person name="Wallberg A."/>
        </authorList>
    </citation>
    <scope>NUCLEOTIDE SEQUENCE [LARGE SCALE GENOMIC DNA]</scope>
</reference>
<gene>
    <name evidence="2" type="ORF">MNOR_LOCUS9292</name>
</gene>
<dbReference type="Pfam" id="PF07648">
    <property type="entry name" value="Kazal_2"/>
    <property type="match status" value="1"/>
</dbReference>
<evidence type="ECO:0000259" key="1">
    <source>
        <dbReference type="PROSITE" id="PS51465"/>
    </source>
</evidence>
<keyword evidence="3" id="KW-1185">Reference proteome</keyword>
<evidence type="ECO:0000313" key="3">
    <source>
        <dbReference type="Proteomes" id="UP001497623"/>
    </source>
</evidence>
<dbReference type="InterPro" id="IPR036058">
    <property type="entry name" value="Kazal_dom_sf"/>
</dbReference>
<dbReference type="SMART" id="SM00280">
    <property type="entry name" value="KAZAL"/>
    <property type="match status" value="1"/>
</dbReference>
<dbReference type="EMBL" id="CAXKWB010004471">
    <property type="protein sequence ID" value="CAL4073805.1"/>
    <property type="molecule type" value="Genomic_DNA"/>
</dbReference>
<evidence type="ECO:0000313" key="2">
    <source>
        <dbReference type="EMBL" id="CAL4073805.1"/>
    </source>
</evidence>
<feature type="non-terminal residue" evidence="2">
    <location>
        <position position="1"/>
    </location>
</feature>
<name>A0AAV2Q809_MEGNR</name>
<dbReference type="AlphaFoldDB" id="A0AAV2Q809"/>
<dbReference type="InterPro" id="IPR002350">
    <property type="entry name" value="Kazal_dom"/>
</dbReference>
<feature type="domain" description="Kazal-like" evidence="1">
    <location>
        <begin position="44"/>
        <end position="97"/>
    </location>
</feature>
<sequence>SEMCMRNVFTCVKENLKLCMDMVKKVVKFYLLDKKRIGINRSKSTIGSKCNQHCDGFNSNNVCGNNGKTYRNMCKLEMDACKNPEDIIIYAHPGPCDCFLDGVIYVHGRPMTSNDSCHQVYCDLGKAKKTLIPNNCCDLSDAVTLQDGGTMETSCGLIICNKGSSTASKSPNLCCKDKEGKYYSDGEIWTEADGSIYSCETGTSIFNGKVT</sequence>